<organism evidence="1 2">
    <name type="scientific">[Candida] jaroonii</name>
    <dbReference type="NCBI Taxonomy" id="467808"/>
    <lineage>
        <taxon>Eukaryota</taxon>
        <taxon>Fungi</taxon>
        <taxon>Dikarya</taxon>
        <taxon>Ascomycota</taxon>
        <taxon>Saccharomycotina</taxon>
        <taxon>Pichiomycetes</taxon>
        <taxon>Debaryomycetaceae</taxon>
        <taxon>Yamadazyma</taxon>
    </lineage>
</organism>
<protein>
    <submittedName>
        <fullName evidence="1">Uncharacterized protein</fullName>
    </submittedName>
</protein>
<dbReference type="EMBL" id="CALSDN010000001">
    <property type="protein sequence ID" value="CAH6718203.1"/>
    <property type="molecule type" value="Genomic_DNA"/>
</dbReference>
<dbReference type="Proteomes" id="UP001152531">
    <property type="component" value="Unassembled WGS sequence"/>
</dbReference>
<name>A0ACA9XZY0_9ASCO</name>
<evidence type="ECO:0000313" key="1">
    <source>
        <dbReference type="EMBL" id="CAH6718203.1"/>
    </source>
</evidence>
<sequence>MSNKRTLRSRNSKSQDLSNLFNFDYINPYVQKSKAIKVSSKTSSVNLYHYSEDSKLPPKSSTQKPMNVKLVDDIESPRKSKLRDDPLEDSIYETFHKQMWRQESRMVNSDRLRLMSDFDTLNNQKKQLDQYSWDKFLPSITKINNVNDHEELERKRLLTLNEIDRRMSQYQNWKKRLENFKNQKKLSENSYKLDEYSTPIDVLRQSRLSERELPIRPIKLILNNGYSLYIDANSTPKIVKDSNSLTSDEVVTKSLHSNDSRRSKVTTKATRNLRLNTRSVIKKRLIKRSLPSKKSKRITRSVQPKISDILPVNKSSWR</sequence>
<comment type="caution">
    <text evidence="1">The sequence shown here is derived from an EMBL/GenBank/DDBJ whole genome shotgun (WGS) entry which is preliminary data.</text>
</comment>
<keyword evidence="2" id="KW-1185">Reference proteome</keyword>
<proteinExistence type="predicted"/>
<accession>A0ACA9XZY0</accession>
<evidence type="ECO:0000313" key="2">
    <source>
        <dbReference type="Proteomes" id="UP001152531"/>
    </source>
</evidence>
<gene>
    <name evidence="1" type="ORF">CLIB1444_01S01420</name>
</gene>
<reference evidence="1" key="1">
    <citation type="submission" date="2022-06" db="EMBL/GenBank/DDBJ databases">
        <authorList>
            <person name="Legras J.-L."/>
            <person name="Devillers H."/>
            <person name="Grondin C."/>
        </authorList>
    </citation>
    <scope>NUCLEOTIDE SEQUENCE</scope>
    <source>
        <strain evidence="1">CLIB 1444</strain>
    </source>
</reference>